<dbReference type="Proteomes" id="UP000534388">
    <property type="component" value="Unassembled WGS sequence"/>
</dbReference>
<dbReference type="Pfam" id="PF06996">
    <property type="entry name" value="T6SS_TssG"/>
    <property type="match status" value="1"/>
</dbReference>
<proteinExistence type="predicted"/>
<dbReference type="RefSeq" id="WP_182166632.1">
    <property type="nucleotide sequence ID" value="NZ_JACEZT010000019.1"/>
</dbReference>
<protein>
    <submittedName>
        <fullName evidence="2">Type VI secretion system baseplate subunit TssG</fullName>
    </submittedName>
</protein>
<dbReference type="EMBL" id="JACEZT010000019">
    <property type="protein sequence ID" value="MBA5639782.1"/>
    <property type="molecule type" value="Genomic_DNA"/>
</dbReference>
<feature type="region of interest" description="Disordered" evidence="1">
    <location>
        <begin position="162"/>
        <end position="182"/>
    </location>
</feature>
<name>A0A7W2EW97_9BURK</name>
<comment type="caution">
    <text evidence="2">The sequence shown here is derived from an EMBL/GenBank/DDBJ whole genome shotgun (WGS) entry which is preliminary data.</text>
</comment>
<accession>A0A7W2EW97</accession>
<reference evidence="2 3" key="1">
    <citation type="submission" date="2020-07" db="EMBL/GenBank/DDBJ databases">
        <title>Novel species isolated from subtropical streams in China.</title>
        <authorList>
            <person name="Lu H."/>
        </authorList>
    </citation>
    <scope>NUCLEOTIDE SEQUENCE [LARGE SCALE GENOMIC DNA]</scope>
    <source>
        <strain evidence="2 3">LX20W</strain>
    </source>
</reference>
<organism evidence="2 3">
    <name type="scientific">Rugamonas brunnea</name>
    <dbReference type="NCBI Taxonomy" id="2758569"/>
    <lineage>
        <taxon>Bacteria</taxon>
        <taxon>Pseudomonadati</taxon>
        <taxon>Pseudomonadota</taxon>
        <taxon>Betaproteobacteria</taxon>
        <taxon>Burkholderiales</taxon>
        <taxon>Oxalobacteraceae</taxon>
        <taxon>Telluria group</taxon>
        <taxon>Rugamonas</taxon>
    </lineage>
</organism>
<gene>
    <name evidence="2" type="primary">tssG</name>
    <name evidence="2" type="ORF">H3H37_22225</name>
</gene>
<dbReference type="InterPro" id="IPR010732">
    <property type="entry name" value="T6SS_TssG-like"/>
</dbReference>
<sequence>MLDEPHRFDFVQAVRLLEDLLVAQGVPRAAALRDYLHFDNSMSLSFPASQIEALRVEAGQVVDSEAALHAAASQGKLKRIRITPAFIGLLGAHGVLPNHYTERIAAWRHDQQDDGPRAFIDLFSNRMVALFWLAWRKHRLELPQTDDGRDGMLSRLLALSGSSAGRSGRGGQDGQDGHSGHAVPDEVAAYYTTAFRQRPVSAVMMERVLSEYFAIPVRLTPNVGRMETMAPQHITRLNRQNNLLGRGAVLGPRMWRRDLVVGIRLGPLEGAQYEHFIKGSPGAAALQAMLAMFDLPTLRFEVEVVLRKEDMRRVTLGAGQRLGVDAFVFSKPPATDWGTSHYEIVHA</sequence>
<dbReference type="PANTHER" id="PTHR35564">
    <property type="match status" value="1"/>
</dbReference>
<evidence type="ECO:0000313" key="2">
    <source>
        <dbReference type="EMBL" id="MBA5639782.1"/>
    </source>
</evidence>
<dbReference type="AlphaFoldDB" id="A0A7W2EW97"/>
<evidence type="ECO:0000313" key="3">
    <source>
        <dbReference type="Proteomes" id="UP000534388"/>
    </source>
</evidence>
<evidence type="ECO:0000256" key="1">
    <source>
        <dbReference type="SAM" id="MobiDB-lite"/>
    </source>
</evidence>
<dbReference type="PANTHER" id="PTHR35564:SF4">
    <property type="entry name" value="CYTOPLASMIC PROTEIN"/>
    <property type="match status" value="1"/>
</dbReference>
<keyword evidence="3" id="KW-1185">Reference proteome</keyword>
<dbReference type="NCBIfam" id="TIGR03347">
    <property type="entry name" value="VI_chp_1"/>
    <property type="match status" value="1"/>
</dbReference>